<dbReference type="AlphaFoldDB" id="A0A1Y2J442"/>
<evidence type="ECO:0000313" key="1">
    <source>
        <dbReference type="EMBL" id="OSD08117.1"/>
    </source>
</evidence>
<reference evidence="1 2" key="1">
    <citation type="journal article" date="2015" name="Biotechnol. Biofuels">
        <title>Enhanced degradation of softwood versus hardwood by the white-rot fungus Pycnoporus coccineus.</title>
        <authorList>
            <person name="Couturier M."/>
            <person name="Navarro D."/>
            <person name="Chevret D."/>
            <person name="Henrissat B."/>
            <person name="Piumi F."/>
            <person name="Ruiz-Duenas F.J."/>
            <person name="Martinez A.T."/>
            <person name="Grigoriev I.V."/>
            <person name="Riley R."/>
            <person name="Lipzen A."/>
            <person name="Berrin J.G."/>
            <person name="Master E.R."/>
            <person name="Rosso M.N."/>
        </authorList>
    </citation>
    <scope>NUCLEOTIDE SEQUENCE [LARGE SCALE GENOMIC DNA]</scope>
    <source>
        <strain evidence="1 2">BRFM310</strain>
    </source>
</reference>
<sequence length="257" mass="29699">MSDAEETLRSLVSVEEGPALAAQEVVHDPDFFYELVYIRVQHSLFAIPRRYLEDNSDTFRALFTVRKVDGVVEGMAEDNPLELHGIDANDFREFLCALTSRLVEYDDPQYYALADSSDRRVSTPDSQQPNCWKAVYIVSAKWQFEELSSLSLQYLRRGSPITRIELAHSLDLHGWLQPAVWELSHRRESLKYSEYKALGVDFAVNMAKLRLWVIRADPPLDRSAYHKMWYEGVELCFGSDYAEKLRQDEEAYMTASP</sequence>
<name>A0A1Y2J442_TRAC3</name>
<dbReference type="STRING" id="1353009.A0A1Y2J442"/>
<dbReference type="Proteomes" id="UP000193067">
    <property type="component" value="Unassembled WGS sequence"/>
</dbReference>
<proteinExistence type="predicted"/>
<accession>A0A1Y2J442</accession>
<dbReference type="OrthoDB" id="2367075at2759"/>
<evidence type="ECO:0008006" key="3">
    <source>
        <dbReference type="Google" id="ProtNLM"/>
    </source>
</evidence>
<organism evidence="1 2">
    <name type="scientific">Trametes coccinea (strain BRFM310)</name>
    <name type="common">Pycnoporus coccineus</name>
    <dbReference type="NCBI Taxonomy" id="1353009"/>
    <lineage>
        <taxon>Eukaryota</taxon>
        <taxon>Fungi</taxon>
        <taxon>Dikarya</taxon>
        <taxon>Basidiomycota</taxon>
        <taxon>Agaricomycotina</taxon>
        <taxon>Agaricomycetes</taxon>
        <taxon>Polyporales</taxon>
        <taxon>Polyporaceae</taxon>
        <taxon>Trametes</taxon>
    </lineage>
</organism>
<evidence type="ECO:0000313" key="2">
    <source>
        <dbReference type="Proteomes" id="UP000193067"/>
    </source>
</evidence>
<dbReference type="EMBL" id="KZ084087">
    <property type="protein sequence ID" value="OSD08117.1"/>
    <property type="molecule type" value="Genomic_DNA"/>
</dbReference>
<keyword evidence="2" id="KW-1185">Reference proteome</keyword>
<gene>
    <name evidence="1" type="ORF">PYCCODRAFT_1463354</name>
</gene>
<protein>
    <recommendedName>
        <fullName evidence="3">BTB domain-containing protein</fullName>
    </recommendedName>
</protein>